<name>B5HVN3_STRX2</name>
<protein>
    <submittedName>
        <fullName evidence="1">Uncharacterized protein</fullName>
    </submittedName>
</protein>
<gene>
    <name evidence="1" type="ORF">SSEG_03468</name>
</gene>
<keyword evidence="2" id="KW-1185">Reference proteome</keyword>
<dbReference type="EMBL" id="CM000951">
    <property type="protein sequence ID" value="EDY56888.1"/>
    <property type="molecule type" value="Genomic_DNA"/>
</dbReference>
<evidence type="ECO:0000313" key="1">
    <source>
        <dbReference type="EMBL" id="EDY56888.1"/>
    </source>
</evidence>
<accession>B5HVN3</accession>
<proteinExistence type="predicted"/>
<reference evidence="1" key="1">
    <citation type="submission" date="2009-10" db="EMBL/GenBank/DDBJ databases">
        <title>The genome sequence of Streptomyces sviceus strain ATCC 29083.</title>
        <authorList>
            <consortium name="The Broad Institute Genome Sequencing Platform"/>
            <consortium name="Broad Institute Microbial Sequencing Center"/>
            <person name="Fischbach M."/>
            <person name="Godfrey P."/>
            <person name="Ward D."/>
            <person name="Young S."/>
            <person name="Zeng Q."/>
            <person name="Koehrsen M."/>
            <person name="Alvarado L."/>
            <person name="Berlin A.M."/>
            <person name="Bochicchio J."/>
            <person name="Borenstein D."/>
            <person name="Chapman S.B."/>
            <person name="Chen Z."/>
            <person name="Engels R."/>
            <person name="Freedman E."/>
            <person name="Gellesch M."/>
            <person name="Goldberg J."/>
            <person name="Griggs A."/>
            <person name="Gujja S."/>
            <person name="Heilman E.R."/>
            <person name="Heiman D.I."/>
            <person name="Hepburn T.A."/>
            <person name="Howarth C."/>
            <person name="Jen D."/>
            <person name="Larson L."/>
            <person name="Lewis B."/>
            <person name="Mehta T."/>
            <person name="Park D."/>
            <person name="Pearson M."/>
            <person name="Richards J."/>
            <person name="Roberts A."/>
            <person name="Saif S."/>
            <person name="Shea T.D."/>
            <person name="Shenoy N."/>
            <person name="Sisk P."/>
            <person name="Stolte C."/>
            <person name="Sykes S.N."/>
            <person name="Thomson T."/>
            <person name="Walk T."/>
            <person name="White J."/>
            <person name="Yandava C."/>
            <person name="Straight P."/>
            <person name="Clardy J."/>
            <person name="Hung D."/>
            <person name="Kolter R."/>
            <person name="Mekalanos J."/>
            <person name="Walker S."/>
            <person name="Walsh C.T."/>
            <person name="Wieland-Brown L.C."/>
            <person name="Haas B."/>
            <person name="Nusbaum C."/>
            <person name="Birren B."/>
        </authorList>
    </citation>
    <scope>NUCLEOTIDE SEQUENCE [LARGE SCALE GENOMIC DNA]</scope>
    <source>
        <strain evidence="1">ATCC 29083</strain>
    </source>
</reference>
<sequence>MQTADVTGWEVAVLDGGPADGMRVKVADRPRVVQVSYPCRAEGAPSGVRVDGVYVYRLDHGVTDEPLRYGFDIACP</sequence>
<dbReference type="eggNOG" id="ENOG5032P0U">
    <property type="taxonomic scope" value="Bacteria"/>
</dbReference>
<organism evidence="1 2">
    <name type="scientific">Streptomyces sviceus (strain ATCC 29083 / DSM 924 / JCM 4929 / NBRC 13980 / NCIMB 11184 / NRRL 5439 / UC 5370)</name>
    <dbReference type="NCBI Taxonomy" id="463191"/>
    <lineage>
        <taxon>Bacteria</taxon>
        <taxon>Bacillati</taxon>
        <taxon>Actinomycetota</taxon>
        <taxon>Actinomycetes</taxon>
        <taxon>Kitasatosporales</taxon>
        <taxon>Streptomycetaceae</taxon>
        <taxon>Streptomyces</taxon>
    </lineage>
</organism>
<dbReference type="RefSeq" id="WP_007383629.1">
    <property type="nucleotide sequence ID" value="NZ_CM000951.1"/>
</dbReference>
<dbReference type="HOGENOM" id="CLU_185353_0_0_11"/>
<dbReference type="AlphaFoldDB" id="B5HVN3"/>
<evidence type="ECO:0000313" key="2">
    <source>
        <dbReference type="Proteomes" id="UP000002785"/>
    </source>
</evidence>
<dbReference type="Proteomes" id="UP000002785">
    <property type="component" value="Chromosome"/>
</dbReference>